<feature type="transmembrane region" description="Helical" evidence="2">
    <location>
        <begin position="583"/>
        <end position="605"/>
    </location>
</feature>
<sequence>MGTGIKASKKVHNEDADDDNSWQQAGNSEVEQEEIDIEAAEVEVDDNYVKPNTNKKKARHHGGNKRRYWKVVRDEVEEAKKQRKQGSKKTITQHLLKADVSQVVSTVKDYLNKPSNALDNSIGKRRPSIHRVPEYMRLENVNAYLPKLVSIGPLHRNQTHLQSMQQHKHRFLARLLSSSSSSPLSSPTSIYDLVVLVVGNLVTSSPQSIAGTSSTSPQTHRRYWGDDDIETLVGAMKNLEKKARDSYAEGFSDIESNDFVLMMILDGCFIIQLLLLFTLSDKEYVDDPLFTTRWMMPVLQRDLQMLENQLPYFVLEKLFQLTVLSKSTHTSTTGTTTSSLSLAHLILNFFDPLLPRQQEILEKRIEFLTNDGKYQFHHHMLGLFRSTFLSSIIKKKPSPRNQPQVQHDRGEQKEVHHIPPPADKLVMIHCATELQEAGVKFDKRIGYDLLDVDFHKGRLRIPHLLVDDSTIPVFLNFMAYEQCVEKARSYFTHYVLFFDSLVNSSKDVEILHYRGVMSHVLGSDEEVANLLNNLCRQVVFDVDDCYLADVLERVNKYYEKRWHKWGAQFHHEYLRNPWTSISVAAAAILLVLTVIQTVFSILSYIKQS</sequence>
<comment type="caution">
    <text evidence="3">The sequence shown here is derived from an EMBL/GenBank/DDBJ whole genome shotgun (WGS) entry which is preliminary data.</text>
</comment>
<dbReference type="InterPro" id="IPR004158">
    <property type="entry name" value="DUF247_pln"/>
</dbReference>
<evidence type="ECO:0000256" key="2">
    <source>
        <dbReference type="SAM" id="Phobius"/>
    </source>
</evidence>
<organism evidence="3 4">
    <name type="scientific">Stephania japonica</name>
    <dbReference type="NCBI Taxonomy" id="461633"/>
    <lineage>
        <taxon>Eukaryota</taxon>
        <taxon>Viridiplantae</taxon>
        <taxon>Streptophyta</taxon>
        <taxon>Embryophyta</taxon>
        <taxon>Tracheophyta</taxon>
        <taxon>Spermatophyta</taxon>
        <taxon>Magnoliopsida</taxon>
        <taxon>Ranunculales</taxon>
        <taxon>Menispermaceae</taxon>
        <taxon>Menispermoideae</taxon>
        <taxon>Cissampelideae</taxon>
        <taxon>Stephania</taxon>
    </lineage>
</organism>
<evidence type="ECO:0000313" key="4">
    <source>
        <dbReference type="Proteomes" id="UP001417504"/>
    </source>
</evidence>
<keyword evidence="2" id="KW-1133">Transmembrane helix</keyword>
<dbReference type="PANTHER" id="PTHR31170:SF25">
    <property type="entry name" value="BNAA09G04570D PROTEIN"/>
    <property type="match status" value="1"/>
</dbReference>
<dbReference type="Pfam" id="PF03140">
    <property type="entry name" value="DUF247"/>
    <property type="match status" value="2"/>
</dbReference>
<keyword evidence="4" id="KW-1185">Reference proteome</keyword>
<proteinExistence type="predicted"/>
<feature type="compositionally biased region" description="Basic and acidic residues" evidence="1">
    <location>
        <begin position="406"/>
        <end position="416"/>
    </location>
</feature>
<gene>
    <name evidence="3" type="ORF">Sjap_018745</name>
</gene>
<feature type="compositionally biased region" description="Basic residues" evidence="1">
    <location>
        <begin position="53"/>
        <end position="66"/>
    </location>
</feature>
<feature type="compositionally biased region" description="Acidic residues" evidence="1">
    <location>
        <begin position="30"/>
        <end position="46"/>
    </location>
</feature>
<keyword evidence="2" id="KW-0812">Transmembrane</keyword>
<dbReference type="EMBL" id="JBBNAE010000007">
    <property type="protein sequence ID" value="KAK9110685.1"/>
    <property type="molecule type" value="Genomic_DNA"/>
</dbReference>
<evidence type="ECO:0000313" key="3">
    <source>
        <dbReference type="EMBL" id="KAK9110685.1"/>
    </source>
</evidence>
<dbReference type="PANTHER" id="PTHR31170">
    <property type="entry name" value="BNAC04G53230D PROTEIN"/>
    <property type="match status" value="1"/>
</dbReference>
<dbReference type="AlphaFoldDB" id="A0AAP0I8P4"/>
<accession>A0AAP0I8P4</accession>
<reference evidence="3 4" key="1">
    <citation type="submission" date="2024-01" db="EMBL/GenBank/DDBJ databases">
        <title>Genome assemblies of Stephania.</title>
        <authorList>
            <person name="Yang L."/>
        </authorList>
    </citation>
    <scope>NUCLEOTIDE SEQUENCE [LARGE SCALE GENOMIC DNA]</scope>
    <source>
        <strain evidence="3">QJT</strain>
        <tissue evidence="3">Leaf</tissue>
    </source>
</reference>
<feature type="region of interest" description="Disordered" evidence="1">
    <location>
        <begin position="1"/>
        <end position="66"/>
    </location>
</feature>
<feature type="region of interest" description="Disordered" evidence="1">
    <location>
        <begin position="396"/>
        <end position="416"/>
    </location>
</feature>
<keyword evidence="2" id="KW-0472">Membrane</keyword>
<name>A0AAP0I8P4_9MAGN</name>
<evidence type="ECO:0000256" key="1">
    <source>
        <dbReference type="SAM" id="MobiDB-lite"/>
    </source>
</evidence>
<protein>
    <submittedName>
        <fullName evidence="3">Uncharacterized protein</fullName>
    </submittedName>
</protein>
<dbReference type="Proteomes" id="UP001417504">
    <property type="component" value="Unassembled WGS sequence"/>
</dbReference>